<dbReference type="InterPro" id="IPR032675">
    <property type="entry name" value="LRR_dom_sf"/>
</dbReference>
<name>A0ABR2JIV9_9PEZI</name>
<accession>A0ABR2JIV9</accession>
<feature type="compositionally biased region" description="Polar residues" evidence="1">
    <location>
        <begin position="543"/>
        <end position="566"/>
    </location>
</feature>
<evidence type="ECO:0000313" key="2">
    <source>
        <dbReference type="EMBL" id="KAK8877650.1"/>
    </source>
</evidence>
<proteinExistence type="predicted"/>
<evidence type="ECO:0008006" key="4">
    <source>
        <dbReference type="Google" id="ProtNLM"/>
    </source>
</evidence>
<reference evidence="2 3" key="1">
    <citation type="journal article" date="2024" name="IMA Fungus">
        <title>Apiospora arundinis, a panoply of carbohydrate-active enzymes and secondary metabolites.</title>
        <authorList>
            <person name="Sorensen T."/>
            <person name="Petersen C."/>
            <person name="Muurmann A.T."/>
            <person name="Christiansen J.V."/>
            <person name="Brundto M.L."/>
            <person name="Overgaard C.K."/>
            <person name="Boysen A.T."/>
            <person name="Wollenberg R.D."/>
            <person name="Larsen T.O."/>
            <person name="Sorensen J.L."/>
            <person name="Nielsen K.L."/>
            <person name="Sondergaard T.E."/>
        </authorList>
    </citation>
    <scope>NUCLEOTIDE SEQUENCE [LARGE SCALE GENOMIC DNA]</scope>
    <source>
        <strain evidence="2 3">AAU 773</strain>
    </source>
</reference>
<sequence>MADNRIRPCLTEMPSEVLYLIFGQFCKHCSRGDTLYIPGYHWMWKEEYWKDKQDLRSLCLVSRAMSTPAQAILHHLCMSGFEEDYDNHRFRYTPIFRFLGSIIDTSQLLRSVKALSLGHSIKKDKHRVWQKSLELPEASGLRAFMDWGDGGIRPLQISKPNFVAKLIASFPSLTDLSIGERVGDSDDHVVPYFLEDIEHLPLRHIVLCTNDNGRGESCGLLKLMARVIELSKGLQTLRIDYCESTEIFRPPGEIPLVLPHLKLLHLTQAWLDEDELQQVIGACPALRELICHLSSSWSSYGYAGQQKTPLCRFSAIKALEPCRRTLRSLDFYLHGNSGGADMRPACFANFSALQDLKIEWSDLCLSRGREELGDLLLPRDGGFVDDSQLLIQAMPESIRTLSVTGCKHEELPERLESALEGLATTKKRDGRFPNLVRVGCDVDALMDARNFNMRGNPKPHPAPETNGGHQFFAFDRQKRVRTALLAAGVQAVDYDLARRAGVVLREERGKHLRNVRPLTVPVDPMTHGLIPRDSDDSDDSDYWVSQDTSQRNNHATQQSNFELTPN</sequence>
<dbReference type="EMBL" id="JAPCWZ010000002">
    <property type="protein sequence ID" value="KAK8877650.1"/>
    <property type="molecule type" value="Genomic_DNA"/>
</dbReference>
<gene>
    <name evidence="2" type="ORF">PGQ11_002596</name>
</gene>
<dbReference type="Proteomes" id="UP001390339">
    <property type="component" value="Unassembled WGS sequence"/>
</dbReference>
<organism evidence="2 3">
    <name type="scientific">Apiospora arundinis</name>
    <dbReference type="NCBI Taxonomy" id="335852"/>
    <lineage>
        <taxon>Eukaryota</taxon>
        <taxon>Fungi</taxon>
        <taxon>Dikarya</taxon>
        <taxon>Ascomycota</taxon>
        <taxon>Pezizomycotina</taxon>
        <taxon>Sordariomycetes</taxon>
        <taxon>Xylariomycetidae</taxon>
        <taxon>Amphisphaeriales</taxon>
        <taxon>Apiosporaceae</taxon>
        <taxon>Apiospora</taxon>
    </lineage>
</organism>
<keyword evidence="3" id="KW-1185">Reference proteome</keyword>
<comment type="caution">
    <text evidence="2">The sequence shown here is derived from an EMBL/GenBank/DDBJ whole genome shotgun (WGS) entry which is preliminary data.</text>
</comment>
<dbReference type="SUPFAM" id="SSF52047">
    <property type="entry name" value="RNI-like"/>
    <property type="match status" value="1"/>
</dbReference>
<evidence type="ECO:0000313" key="3">
    <source>
        <dbReference type="Proteomes" id="UP001390339"/>
    </source>
</evidence>
<evidence type="ECO:0000256" key="1">
    <source>
        <dbReference type="SAM" id="MobiDB-lite"/>
    </source>
</evidence>
<feature type="region of interest" description="Disordered" evidence="1">
    <location>
        <begin position="522"/>
        <end position="566"/>
    </location>
</feature>
<dbReference type="Gene3D" id="3.80.10.10">
    <property type="entry name" value="Ribonuclease Inhibitor"/>
    <property type="match status" value="1"/>
</dbReference>
<protein>
    <recommendedName>
        <fullName evidence="4">F-box domain-containing protein</fullName>
    </recommendedName>
</protein>